<dbReference type="EMBL" id="KV450706">
    <property type="protein sequence ID" value="OAY21686.1"/>
    <property type="molecule type" value="Genomic_DNA"/>
</dbReference>
<gene>
    <name evidence="1" type="ORF">MANES_S066200</name>
</gene>
<dbReference type="AlphaFoldDB" id="A0A199UAQ0"/>
<accession>A0A199UAQ0</accession>
<protein>
    <submittedName>
        <fullName evidence="1">Uncharacterized protein</fullName>
    </submittedName>
</protein>
<reference evidence="1" key="1">
    <citation type="submission" date="2016-02" db="EMBL/GenBank/DDBJ databases">
        <title>WGS assembly of Manihot esculenta.</title>
        <authorList>
            <person name="Bredeson J.V."/>
            <person name="Prochnik S.E."/>
            <person name="Lyons J.B."/>
            <person name="Schmutz J."/>
            <person name="Grimwood J."/>
            <person name="Vrebalov J."/>
            <person name="Bart R.S."/>
            <person name="Amuge T."/>
            <person name="Ferguson M.E."/>
            <person name="Green R."/>
            <person name="Putnam N."/>
            <person name="Stites J."/>
            <person name="Rounsley S."/>
            <person name="Rokhsar D.S."/>
        </authorList>
    </citation>
    <scope>NUCLEOTIDE SEQUENCE [LARGE SCALE GENOMIC DNA]</scope>
    <source>
        <tissue evidence="1">Leaf</tissue>
    </source>
</reference>
<name>A0A199UAQ0_MANES</name>
<sequence>MQKFDVVLTLLFLSVPSFPTIEKSIITLSFSLFRSRPKL</sequence>
<proteinExistence type="predicted"/>
<evidence type="ECO:0000313" key="1">
    <source>
        <dbReference type="EMBL" id="OAY21686.1"/>
    </source>
</evidence>
<organism evidence="1">
    <name type="scientific">Manihot esculenta</name>
    <name type="common">Cassava</name>
    <name type="synonym">Jatropha manihot</name>
    <dbReference type="NCBI Taxonomy" id="3983"/>
    <lineage>
        <taxon>Eukaryota</taxon>
        <taxon>Viridiplantae</taxon>
        <taxon>Streptophyta</taxon>
        <taxon>Embryophyta</taxon>
        <taxon>Tracheophyta</taxon>
        <taxon>Spermatophyta</taxon>
        <taxon>Magnoliopsida</taxon>
        <taxon>eudicotyledons</taxon>
        <taxon>Gunneridae</taxon>
        <taxon>Pentapetalae</taxon>
        <taxon>rosids</taxon>
        <taxon>fabids</taxon>
        <taxon>Malpighiales</taxon>
        <taxon>Euphorbiaceae</taxon>
        <taxon>Crotonoideae</taxon>
        <taxon>Manihoteae</taxon>
        <taxon>Manihot</taxon>
    </lineage>
</organism>